<dbReference type="Pfam" id="PF00078">
    <property type="entry name" value="RVT_1"/>
    <property type="match status" value="1"/>
</dbReference>
<dbReference type="SUPFAM" id="SSF56672">
    <property type="entry name" value="DNA/RNA polymerases"/>
    <property type="match status" value="1"/>
</dbReference>
<evidence type="ECO:0000259" key="11">
    <source>
        <dbReference type="Pfam" id="PF17919"/>
    </source>
</evidence>
<sequence length="921" mass="105343">MAPRKRTTRASPATTTTPTSTPVTDAQLRKLIERGVVAVLAERTEGVVGLTQWLEKMESVFHISNCTVTCQESDVVEKYVGGLPDMIHGSVKASKPKTMQEAIEFATELMDKKILTITECQAENKRKFEDTSRNNQNQQRPFKRNKVARAYTSGPGEKKPYGGIKPIQPAAANNNQRAQGTNQRVLTCYECGAQGHFRSNSPKLKNRNQGNQAGNGNDVAKAYDVGTAGTNLNSNVVTGTFLLNNRYASILFDTGADRNFVSTTFSSFIDIILTTLDHGYDVELADDRIIWVNTLIRGCTLNFLNHPFNIDLMPVEMGSIDVIIGMEWLAKYHVQQWIRARLNIISSTKTQKYLLKGSPIFLAHVTTKKAEDKLKEKRLEDVPIVQDFPKVFPKDLPSIPSTRQVEFQIDLILGAVPVTRTPYQLAPSKMKELSNQLKEHSDKGFIRSSSSPWGAPVLFVKKDGTFWMCIDYWELNKLTVKNRYLLPRIDDLTRYGHYEFQVMPFGLTNAPAVFMDLMNRVCKPYLDKFVIVFIDDILIYSKSQQEHEKHLKLILELIKKEQFQGLSGYYRRCVEGFSNVAKPMTKLTQNKVKFDWSDKAETFFQLIKQKLCSVPILALPEGSEDFIAYCDVLIKGLGVVLMQRENVIAYASRQLKVHEKIYTTHDLELGAVVFALKIWSDYNCEICYHPGKANQILETQTEAIKPENLKSEDVGGMLIENSKDPEKPRKEKLEPRADETLCLNNRSCLPCYGDLRTLIMNESHKSKYYVHPGSDKMYQDMKQLYWCPNMKADIATYVSKCLTYLKVKAKHQKPSGLLVQPEIPQRKWDNITMDFVTKLPRTKSGNDTIWKCISDEPLAVPLDEIHIDDKLCFVEKPMEIMDHEVKRLKRSRIPIIKVRWNSRRGPEFTWEHEDQFRKKYP</sequence>
<dbReference type="GO" id="GO:0003964">
    <property type="term" value="F:RNA-directed DNA polymerase activity"/>
    <property type="evidence" value="ECO:0007669"/>
    <property type="project" value="UniProtKB-KW"/>
</dbReference>
<feature type="domain" description="Reverse transcriptase/retrotransposon-derived protein RNase H-like" evidence="11">
    <location>
        <begin position="596"/>
        <end position="682"/>
    </location>
</feature>
<dbReference type="Gene3D" id="3.30.70.270">
    <property type="match status" value="3"/>
</dbReference>
<evidence type="ECO:0000256" key="8">
    <source>
        <dbReference type="ARBA" id="ARBA00023268"/>
    </source>
</evidence>
<evidence type="ECO:0000256" key="6">
    <source>
        <dbReference type="ARBA" id="ARBA00022884"/>
    </source>
</evidence>
<evidence type="ECO:0000256" key="9">
    <source>
        <dbReference type="SAM" id="MobiDB-lite"/>
    </source>
</evidence>
<keyword evidence="2" id="KW-0548">Nucleotidyltransferase</keyword>
<evidence type="ECO:0000313" key="14">
    <source>
        <dbReference type="Proteomes" id="UP001151760"/>
    </source>
</evidence>
<dbReference type="Pfam" id="PF17921">
    <property type="entry name" value="Integrase_H2C2"/>
    <property type="match status" value="1"/>
</dbReference>
<feature type="domain" description="Integrase zinc-binding" evidence="12">
    <location>
        <begin position="754"/>
        <end position="809"/>
    </location>
</feature>
<keyword evidence="5" id="KW-0460">Magnesium</keyword>
<dbReference type="InterPro" id="IPR043128">
    <property type="entry name" value="Rev_trsase/Diguanyl_cyclase"/>
</dbReference>
<dbReference type="InterPro" id="IPR021109">
    <property type="entry name" value="Peptidase_aspartic_dom_sf"/>
</dbReference>
<evidence type="ECO:0000256" key="4">
    <source>
        <dbReference type="ARBA" id="ARBA00022759"/>
    </source>
</evidence>
<evidence type="ECO:0000256" key="5">
    <source>
        <dbReference type="ARBA" id="ARBA00022842"/>
    </source>
</evidence>
<evidence type="ECO:0000256" key="7">
    <source>
        <dbReference type="ARBA" id="ARBA00022908"/>
    </source>
</evidence>
<keyword evidence="4" id="KW-0378">Hydrolase</keyword>
<dbReference type="Pfam" id="PF08284">
    <property type="entry name" value="RVP_2"/>
    <property type="match status" value="1"/>
</dbReference>
<dbReference type="CDD" id="cd01647">
    <property type="entry name" value="RT_LTR"/>
    <property type="match status" value="1"/>
</dbReference>
<keyword evidence="7" id="KW-0229">DNA integration</keyword>
<feature type="region of interest" description="Disordered" evidence="9">
    <location>
        <begin position="126"/>
        <end position="163"/>
    </location>
</feature>
<dbReference type="SUPFAM" id="SSF50630">
    <property type="entry name" value="Acid proteases"/>
    <property type="match status" value="1"/>
</dbReference>
<evidence type="ECO:0000256" key="2">
    <source>
        <dbReference type="ARBA" id="ARBA00022695"/>
    </source>
</evidence>
<evidence type="ECO:0000256" key="1">
    <source>
        <dbReference type="ARBA" id="ARBA00022679"/>
    </source>
</evidence>
<keyword evidence="8" id="KW-0511">Multifunctional enzyme</keyword>
<reference evidence="13" key="2">
    <citation type="submission" date="2022-01" db="EMBL/GenBank/DDBJ databases">
        <authorList>
            <person name="Yamashiro T."/>
            <person name="Shiraishi A."/>
            <person name="Satake H."/>
            <person name="Nakayama K."/>
        </authorList>
    </citation>
    <scope>NUCLEOTIDE SEQUENCE</scope>
</reference>
<evidence type="ECO:0000259" key="10">
    <source>
        <dbReference type="Pfam" id="PF00078"/>
    </source>
</evidence>
<comment type="caution">
    <text evidence="13">The sequence shown here is derived from an EMBL/GenBank/DDBJ whole genome shotgun (WGS) entry which is preliminary data.</text>
</comment>
<evidence type="ECO:0000259" key="12">
    <source>
        <dbReference type="Pfam" id="PF17921"/>
    </source>
</evidence>
<keyword evidence="4" id="KW-0255">Endonuclease</keyword>
<dbReference type="CDD" id="cd00303">
    <property type="entry name" value="retropepsin_like"/>
    <property type="match status" value="1"/>
</dbReference>
<dbReference type="InterPro" id="IPR000477">
    <property type="entry name" value="RT_dom"/>
</dbReference>
<dbReference type="InterPro" id="IPR041588">
    <property type="entry name" value="Integrase_H2C2"/>
</dbReference>
<keyword evidence="13" id="KW-0695">RNA-directed DNA polymerase</keyword>
<feature type="domain" description="Reverse transcriptase" evidence="10">
    <location>
        <begin position="475"/>
        <end position="563"/>
    </location>
</feature>
<keyword evidence="3" id="KW-0540">Nuclease</keyword>
<keyword evidence="14" id="KW-1185">Reference proteome</keyword>
<feature type="region of interest" description="Disordered" evidence="9">
    <location>
        <begin position="1"/>
        <end position="22"/>
    </location>
</feature>
<dbReference type="InterPro" id="IPR001969">
    <property type="entry name" value="Aspartic_peptidase_AS"/>
</dbReference>
<keyword evidence="1" id="KW-0808">Transferase</keyword>
<dbReference type="Gene3D" id="2.40.70.10">
    <property type="entry name" value="Acid Proteases"/>
    <property type="match status" value="1"/>
</dbReference>
<dbReference type="InterPro" id="IPR043502">
    <property type="entry name" value="DNA/RNA_pol_sf"/>
</dbReference>
<protein>
    <submittedName>
        <fullName evidence="13">Reverse transcriptase domain-containing protein</fullName>
    </submittedName>
</protein>
<organism evidence="13 14">
    <name type="scientific">Tanacetum coccineum</name>
    <dbReference type="NCBI Taxonomy" id="301880"/>
    <lineage>
        <taxon>Eukaryota</taxon>
        <taxon>Viridiplantae</taxon>
        <taxon>Streptophyta</taxon>
        <taxon>Embryophyta</taxon>
        <taxon>Tracheophyta</taxon>
        <taxon>Spermatophyta</taxon>
        <taxon>Magnoliopsida</taxon>
        <taxon>eudicotyledons</taxon>
        <taxon>Gunneridae</taxon>
        <taxon>Pentapetalae</taxon>
        <taxon>asterids</taxon>
        <taxon>campanulids</taxon>
        <taxon>Asterales</taxon>
        <taxon>Asteraceae</taxon>
        <taxon>Asteroideae</taxon>
        <taxon>Anthemideae</taxon>
        <taxon>Anthemidinae</taxon>
        <taxon>Tanacetum</taxon>
    </lineage>
</organism>
<reference evidence="13" key="1">
    <citation type="journal article" date="2022" name="Int. J. Mol. Sci.">
        <title>Draft Genome of Tanacetum Coccineum: Genomic Comparison of Closely Related Tanacetum-Family Plants.</title>
        <authorList>
            <person name="Yamashiro T."/>
            <person name="Shiraishi A."/>
            <person name="Nakayama K."/>
            <person name="Satake H."/>
        </authorList>
    </citation>
    <scope>NUCLEOTIDE SEQUENCE</scope>
</reference>
<feature type="compositionally biased region" description="Low complexity" evidence="9">
    <location>
        <begin position="9"/>
        <end position="21"/>
    </location>
</feature>
<dbReference type="Proteomes" id="UP001151760">
    <property type="component" value="Unassembled WGS sequence"/>
</dbReference>
<dbReference type="EMBL" id="BQNB010019769">
    <property type="protein sequence ID" value="GJT88863.1"/>
    <property type="molecule type" value="Genomic_DNA"/>
</dbReference>
<dbReference type="Gene3D" id="1.10.340.70">
    <property type="match status" value="1"/>
</dbReference>
<dbReference type="InterPro" id="IPR050951">
    <property type="entry name" value="Retrovirus_Pol_polyprotein"/>
</dbReference>
<evidence type="ECO:0000256" key="3">
    <source>
        <dbReference type="ARBA" id="ARBA00022722"/>
    </source>
</evidence>
<evidence type="ECO:0000313" key="13">
    <source>
        <dbReference type="EMBL" id="GJT88863.1"/>
    </source>
</evidence>
<accession>A0ABQ5HLU2</accession>
<dbReference type="Gene3D" id="3.10.10.10">
    <property type="entry name" value="HIV Type 1 Reverse Transcriptase, subunit A, domain 1"/>
    <property type="match status" value="2"/>
</dbReference>
<dbReference type="PANTHER" id="PTHR37984">
    <property type="entry name" value="PROTEIN CBG26694"/>
    <property type="match status" value="1"/>
</dbReference>
<name>A0ABQ5HLU2_9ASTR</name>
<dbReference type="InterPro" id="IPR041577">
    <property type="entry name" value="RT_RNaseH_2"/>
</dbReference>
<proteinExistence type="predicted"/>
<dbReference type="PROSITE" id="PS00141">
    <property type="entry name" value="ASP_PROTEASE"/>
    <property type="match status" value="1"/>
</dbReference>
<dbReference type="PANTHER" id="PTHR37984:SF5">
    <property type="entry name" value="PROTEIN NYNRIN-LIKE"/>
    <property type="match status" value="1"/>
</dbReference>
<gene>
    <name evidence="13" type="ORF">Tco_1070580</name>
</gene>
<dbReference type="Pfam" id="PF17919">
    <property type="entry name" value="RT_RNaseH_2"/>
    <property type="match status" value="1"/>
</dbReference>
<keyword evidence="6" id="KW-0694">RNA-binding</keyword>